<dbReference type="InterPro" id="IPR036390">
    <property type="entry name" value="WH_DNA-bd_sf"/>
</dbReference>
<protein>
    <recommendedName>
        <fullName evidence="1">Lactose phosphotransferase system repressor</fullName>
    </recommendedName>
</protein>
<organism evidence="7 8">
    <name type="scientific">Kineococcus rhizosphaerae</name>
    <dbReference type="NCBI Taxonomy" id="559628"/>
    <lineage>
        <taxon>Bacteria</taxon>
        <taxon>Bacillati</taxon>
        <taxon>Actinomycetota</taxon>
        <taxon>Actinomycetes</taxon>
        <taxon>Kineosporiales</taxon>
        <taxon>Kineosporiaceae</taxon>
        <taxon>Kineococcus</taxon>
    </lineage>
</organism>
<evidence type="ECO:0000256" key="3">
    <source>
        <dbReference type="ARBA" id="ARBA00023015"/>
    </source>
</evidence>
<evidence type="ECO:0000256" key="4">
    <source>
        <dbReference type="ARBA" id="ARBA00023163"/>
    </source>
</evidence>
<dbReference type="SUPFAM" id="SSF46785">
    <property type="entry name" value="Winged helix' DNA-binding domain"/>
    <property type="match status" value="1"/>
</dbReference>
<evidence type="ECO:0000313" key="7">
    <source>
        <dbReference type="EMBL" id="PRY10571.1"/>
    </source>
</evidence>
<dbReference type="SMART" id="SM01134">
    <property type="entry name" value="DeoRC"/>
    <property type="match status" value="1"/>
</dbReference>
<evidence type="ECO:0000313" key="8">
    <source>
        <dbReference type="Proteomes" id="UP000238083"/>
    </source>
</evidence>
<dbReference type="SUPFAM" id="SSF100950">
    <property type="entry name" value="NagB/RpiA/CoA transferase-like"/>
    <property type="match status" value="1"/>
</dbReference>
<comment type="function">
    <text evidence="5">Repressor of the lactose catabolism operon. Galactose-6-phosphate is the inducer.</text>
</comment>
<evidence type="ECO:0000256" key="1">
    <source>
        <dbReference type="ARBA" id="ARBA00021390"/>
    </source>
</evidence>
<accession>A0A2T0QXQ0</accession>
<dbReference type="InterPro" id="IPR050313">
    <property type="entry name" value="Carb_Metab_HTH_regulators"/>
</dbReference>
<name>A0A2T0QXQ0_9ACTN</name>
<dbReference type="Gene3D" id="3.40.50.1360">
    <property type="match status" value="1"/>
</dbReference>
<dbReference type="InterPro" id="IPR037171">
    <property type="entry name" value="NagB/RpiA_transferase-like"/>
</dbReference>
<evidence type="ECO:0000259" key="6">
    <source>
        <dbReference type="PROSITE" id="PS51000"/>
    </source>
</evidence>
<dbReference type="InterPro" id="IPR014036">
    <property type="entry name" value="DeoR-like_C"/>
</dbReference>
<dbReference type="Pfam" id="PF00455">
    <property type="entry name" value="DeoRC"/>
    <property type="match status" value="1"/>
</dbReference>
<dbReference type="RefSeq" id="WP_146149567.1">
    <property type="nucleotide sequence ID" value="NZ_PVZF01000016.1"/>
</dbReference>
<dbReference type="PROSITE" id="PS51000">
    <property type="entry name" value="HTH_DEOR_2"/>
    <property type="match status" value="1"/>
</dbReference>
<dbReference type="Proteomes" id="UP000238083">
    <property type="component" value="Unassembled WGS sequence"/>
</dbReference>
<dbReference type="Pfam" id="PF08220">
    <property type="entry name" value="HTH_DeoR"/>
    <property type="match status" value="1"/>
</dbReference>
<gene>
    <name evidence="7" type="ORF">CLV37_116124</name>
</gene>
<keyword evidence="3" id="KW-0805">Transcription regulation</keyword>
<dbReference type="GO" id="GO:0003700">
    <property type="term" value="F:DNA-binding transcription factor activity"/>
    <property type="evidence" value="ECO:0007669"/>
    <property type="project" value="InterPro"/>
</dbReference>
<dbReference type="PANTHER" id="PTHR30363">
    <property type="entry name" value="HTH-TYPE TRANSCRIPTIONAL REGULATOR SRLR-RELATED"/>
    <property type="match status" value="1"/>
</dbReference>
<dbReference type="AlphaFoldDB" id="A0A2T0QXQ0"/>
<dbReference type="SMART" id="SM00420">
    <property type="entry name" value="HTH_DEOR"/>
    <property type="match status" value="1"/>
</dbReference>
<comment type="caution">
    <text evidence="7">The sequence shown here is derived from an EMBL/GenBank/DDBJ whole genome shotgun (WGS) entry which is preliminary data.</text>
</comment>
<feature type="domain" description="HTH deoR-type" evidence="6">
    <location>
        <begin position="1"/>
        <end position="49"/>
    </location>
</feature>
<keyword evidence="8" id="KW-1185">Reference proteome</keyword>
<dbReference type="PANTHER" id="PTHR30363:SF4">
    <property type="entry name" value="GLYCEROL-3-PHOSPHATE REGULON REPRESSOR"/>
    <property type="match status" value="1"/>
</dbReference>
<dbReference type="PRINTS" id="PR00037">
    <property type="entry name" value="HTHLACR"/>
</dbReference>
<dbReference type="InterPro" id="IPR001034">
    <property type="entry name" value="DeoR_HTH"/>
</dbReference>
<sequence length="248" mass="26171">MLDILRSRESATVAELATQLSITEMTIRRDLEALEVQGLLKRFHGGARLAAGSSYEPPLVVRMSTRTAQKRAIAAAVADLVEDGSTVLLDGGSTGIAVAQALVGRDLMVCALSLRVAWVFEDSSTVHLLQPPGTLRRGELSVSGAETVAHLQRHHFDTYVLTASAFSRKGGFTEWNVEDAAVKRAALESAAVTVAAVDSAKFDRTAFVGVCSMDAPQVVVSDDGLSGAARASAEAVVQRLVLAPVLDD</sequence>
<keyword evidence="4" id="KW-0804">Transcription</keyword>
<keyword evidence="2" id="KW-0678">Repressor</keyword>
<dbReference type="OrthoDB" id="7688673at2"/>
<dbReference type="EMBL" id="PVZF01000016">
    <property type="protein sequence ID" value="PRY10571.1"/>
    <property type="molecule type" value="Genomic_DNA"/>
</dbReference>
<reference evidence="7 8" key="1">
    <citation type="submission" date="2018-03" db="EMBL/GenBank/DDBJ databases">
        <title>Genomic Encyclopedia of Archaeal and Bacterial Type Strains, Phase II (KMG-II): from individual species to whole genera.</title>
        <authorList>
            <person name="Goeker M."/>
        </authorList>
    </citation>
    <scope>NUCLEOTIDE SEQUENCE [LARGE SCALE GENOMIC DNA]</scope>
    <source>
        <strain evidence="7 8">DSM 19711</strain>
    </source>
</reference>
<proteinExistence type="predicted"/>
<evidence type="ECO:0000256" key="2">
    <source>
        <dbReference type="ARBA" id="ARBA00022491"/>
    </source>
</evidence>
<evidence type="ECO:0000256" key="5">
    <source>
        <dbReference type="ARBA" id="ARBA00024937"/>
    </source>
</evidence>